<dbReference type="AlphaFoldDB" id="A0A8J6KD01"/>
<gene>
    <name evidence="1" type="ORF">GDO78_007496</name>
</gene>
<reference evidence="1" key="1">
    <citation type="thesis" date="2020" institute="ProQuest LLC" country="789 East Eisenhower Parkway, Ann Arbor, MI, USA">
        <title>Comparative Genomics and Chromosome Evolution.</title>
        <authorList>
            <person name="Mudd A.B."/>
        </authorList>
    </citation>
    <scope>NUCLEOTIDE SEQUENCE</scope>
    <source>
        <strain evidence="1">HN-11 Male</strain>
        <tissue evidence="1">Kidney and liver</tissue>
    </source>
</reference>
<dbReference type="Proteomes" id="UP000770717">
    <property type="component" value="Unassembled WGS sequence"/>
</dbReference>
<sequence length="90" mass="10515">MKTANAKSYQAIYRFCAFLDEHNRCTFVPEDFSFHLGYINICRKTCNIMKFCFFLAKKPKIILATFRNIFLVSILHKGNINKGLVLFNLV</sequence>
<evidence type="ECO:0000313" key="2">
    <source>
        <dbReference type="Proteomes" id="UP000770717"/>
    </source>
</evidence>
<evidence type="ECO:0000313" key="1">
    <source>
        <dbReference type="EMBL" id="KAG9487731.1"/>
    </source>
</evidence>
<accession>A0A8J6KD01</accession>
<dbReference type="EMBL" id="WNTK01000003">
    <property type="protein sequence ID" value="KAG9487731.1"/>
    <property type="molecule type" value="Genomic_DNA"/>
</dbReference>
<protein>
    <submittedName>
        <fullName evidence="1">Uncharacterized protein</fullName>
    </submittedName>
</protein>
<keyword evidence="2" id="KW-1185">Reference proteome</keyword>
<proteinExistence type="predicted"/>
<name>A0A8J6KD01_ELECQ</name>
<comment type="caution">
    <text evidence="1">The sequence shown here is derived from an EMBL/GenBank/DDBJ whole genome shotgun (WGS) entry which is preliminary data.</text>
</comment>
<organism evidence="1 2">
    <name type="scientific">Eleutherodactylus coqui</name>
    <name type="common">Puerto Rican coqui</name>
    <dbReference type="NCBI Taxonomy" id="57060"/>
    <lineage>
        <taxon>Eukaryota</taxon>
        <taxon>Metazoa</taxon>
        <taxon>Chordata</taxon>
        <taxon>Craniata</taxon>
        <taxon>Vertebrata</taxon>
        <taxon>Euteleostomi</taxon>
        <taxon>Amphibia</taxon>
        <taxon>Batrachia</taxon>
        <taxon>Anura</taxon>
        <taxon>Neobatrachia</taxon>
        <taxon>Hyloidea</taxon>
        <taxon>Eleutherodactylidae</taxon>
        <taxon>Eleutherodactylinae</taxon>
        <taxon>Eleutherodactylus</taxon>
        <taxon>Eleutherodactylus</taxon>
    </lineage>
</organism>